<evidence type="ECO:0000313" key="2">
    <source>
        <dbReference type="EMBL" id="CAD2208930.1"/>
    </source>
</evidence>
<dbReference type="AlphaFoldDB" id="A0A6V7YB74"/>
<evidence type="ECO:0000256" key="1">
    <source>
        <dbReference type="SAM" id="SignalP"/>
    </source>
</evidence>
<proteinExistence type="predicted"/>
<protein>
    <submittedName>
        <fullName evidence="2">Uncharacterized protein</fullName>
    </submittedName>
</protein>
<keyword evidence="1" id="KW-0732">Signal</keyword>
<dbReference type="EMBL" id="CAJEWN010003923">
    <property type="protein sequence ID" value="CAD2208930.1"/>
    <property type="molecule type" value="Genomic_DNA"/>
</dbReference>
<reference evidence="2 3" key="1">
    <citation type="submission" date="2020-08" db="EMBL/GenBank/DDBJ databases">
        <authorList>
            <person name="Koutsovoulos G."/>
            <person name="Danchin GJ E."/>
        </authorList>
    </citation>
    <scope>NUCLEOTIDE SEQUENCE [LARGE SCALE GENOMIC DNA]</scope>
</reference>
<name>A0A6V7YB74_MELEN</name>
<sequence length="111" mass="12800">MNFLLLLFTLGLDIIFKIKNGSSFVGLPHLLPDTIACPLPFFLTFLFTPSPQLFLTNAFDDKKFSFFSRGIFYSNSDMAHYFFFIPSFDGWVLVLFNSGPIQTLLYFSMRL</sequence>
<accession>A0A6V7YB74</accession>
<feature type="chain" id="PRO_5027980416" evidence="1">
    <location>
        <begin position="22"/>
        <end position="111"/>
    </location>
</feature>
<evidence type="ECO:0000313" key="3">
    <source>
        <dbReference type="Proteomes" id="UP000580250"/>
    </source>
</evidence>
<feature type="signal peptide" evidence="1">
    <location>
        <begin position="1"/>
        <end position="21"/>
    </location>
</feature>
<organism evidence="2 3">
    <name type="scientific">Meloidogyne enterolobii</name>
    <name type="common">Root-knot nematode worm</name>
    <name type="synonym">Meloidogyne mayaguensis</name>
    <dbReference type="NCBI Taxonomy" id="390850"/>
    <lineage>
        <taxon>Eukaryota</taxon>
        <taxon>Metazoa</taxon>
        <taxon>Ecdysozoa</taxon>
        <taxon>Nematoda</taxon>
        <taxon>Chromadorea</taxon>
        <taxon>Rhabditida</taxon>
        <taxon>Tylenchina</taxon>
        <taxon>Tylenchomorpha</taxon>
        <taxon>Tylenchoidea</taxon>
        <taxon>Meloidogynidae</taxon>
        <taxon>Meloidogyninae</taxon>
        <taxon>Meloidogyne</taxon>
    </lineage>
</organism>
<comment type="caution">
    <text evidence="2">The sequence shown here is derived from an EMBL/GenBank/DDBJ whole genome shotgun (WGS) entry which is preliminary data.</text>
</comment>
<gene>
    <name evidence="2" type="ORF">MENT_LOCUS63026</name>
</gene>
<dbReference type="Proteomes" id="UP000580250">
    <property type="component" value="Unassembled WGS sequence"/>
</dbReference>